<dbReference type="InterPro" id="IPR001509">
    <property type="entry name" value="Epimerase_deHydtase"/>
</dbReference>
<dbReference type="Proteomes" id="UP000177376">
    <property type="component" value="Unassembled WGS sequence"/>
</dbReference>
<evidence type="ECO:0000256" key="4">
    <source>
        <dbReference type="ARBA" id="ARBA00023239"/>
    </source>
</evidence>
<dbReference type="GO" id="GO:0005737">
    <property type="term" value="C:cytoplasm"/>
    <property type="evidence" value="ECO:0007669"/>
    <property type="project" value="TreeGrafter"/>
</dbReference>
<dbReference type="InterPro" id="IPR036291">
    <property type="entry name" value="NAD(P)-bd_dom_sf"/>
</dbReference>
<dbReference type="EMBL" id="MHIM01000017">
    <property type="protein sequence ID" value="OGY52508.1"/>
    <property type="molecule type" value="Genomic_DNA"/>
</dbReference>
<dbReference type="GO" id="GO:0042732">
    <property type="term" value="P:D-xylose metabolic process"/>
    <property type="evidence" value="ECO:0007669"/>
    <property type="project" value="InterPro"/>
</dbReference>
<accession>A0A1G1YJI2</accession>
<dbReference type="GO" id="GO:0070403">
    <property type="term" value="F:NAD+ binding"/>
    <property type="evidence" value="ECO:0007669"/>
    <property type="project" value="InterPro"/>
</dbReference>
<protein>
    <recommendedName>
        <fullName evidence="5">NAD-dependent epimerase/dehydratase domain-containing protein</fullName>
    </recommendedName>
</protein>
<dbReference type="PANTHER" id="PTHR43078">
    <property type="entry name" value="UDP-GLUCURONIC ACID DECARBOXYLASE-RELATED"/>
    <property type="match status" value="1"/>
</dbReference>
<sequence>MAVKAIFDSKNILIIGGAGFIGSQLADELVKGAKVICLDNFLTGADANISHLYQNANFKFINHDITVPIELEKRPELRDFKIEFQGLQEIYFLASPTSPRAYNNKPIETMMVNSLGLNNALKLAVRYKAKIIYVSSPAVYGETGNKKIKEDYTGSVDQFNPRAVYSEAKRFGETLVANYRSRFDLDAKIVRVFNGYGPKLKLDDGRMIPELIRSALNNKDLVVYGRANDIGSYIYISDLIQALVAMMESGEFGPLNLASDVKYKFSEVASKIVKLTGSRSAITYHNRESLMANQPLADITQIKEKLSWFPITLIDEGLKKTIEYLSAQKGILEPK</sequence>
<dbReference type="SUPFAM" id="SSF51735">
    <property type="entry name" value="NAD(P)-binding Rossmann-fold domains"/>
    <property type="match status" value="1"/>
</dbReference>
<dbReference type="Gene3D" id="3.40.50.720">
    <property type="entry name" value="NAD(P)-binding Rossmann-like Domain"/>
    <property type="match status" value="1"/>
</dbReference>
<evidence type="ECO:0000259" key="5">
    <source>
        <dbReference type="Pfam" id="PF01370"/>
    </source>
</evidence>
<dbReference type="PANTHER" id="PTHR43078:SF6">
    <property type="entry name" value="UDP-GLUCURONIC ACID DECARBOXYLASE 1"/>
    <property type="match status" value="1"/>
</dbReference>
<gene>
    <name evidence="6" type="ORF">A3A02_01585</name>
</gene>
<dbReference type="AlphaFoldDB" id="A0A1G1YJI2"/>
<keyword evidence="2" id="KW-0210">Decarboxylase</keyword>
<keyword evidence="3" id="KW-0520">NAD</keyword>
<dbReference type="InterPro" id="IPR044516">
    <property type="entry name" value="UXS-like"/>
</dbReference>
<evidence type="ECO:0000313" key="6">
    <source>
        <dbReference type="EMBL" id="OGY52508.1"/>
    </source>
</evidence>
<comment type="caution">
    <text evidence="6">The sequence shown here is derived from an EMBL/GenBank/DDBJ whole genome shotgun (WGS) entry which is preliminary data.</text>
</comment>
<evidence type="ECO:0000256" key="3">
    <source>
        <dbReference type="ARBA" id="ARBA00023027"/>
    </source>
</evidence>
<dbReference type="GO" id="GO:0048040">
    <property type="term" value="F:UDP-glucuronate decarboxylase activity"/>
    <property type="evidence" value="ECO:0007669"/>
    <property type="project" value="TreeGrafter"/>
</dbReference>
<proteinExistence type="predicted"/>
<name>A0A1G1YJI2_9BACT</name>
<evidence type="ECO:0000256" key="2">
    <source>
        <dbReference type="ARBA" id="ARBA00022793"/>
    </source>
</evidence>
<feature type="domain" description="NAD-dependent epimerase/dehydratase" evidence="5">
    <location>
        <begin position="12"/>
        <end position="252"/>
    </location>
</feature>
<organism evidence="6 7">
    <name type="scientific">Candidatus Buchananbacteria bacterium RIFCSPLOWO2_01_FULL_39_33</name>
    <dbReference type="NCBI Taxonomy" id="1797543"/>
    <lineage>
        <taxon>Bacteria</taxon>
        <taxon>Candidatus Buchananiibacteriota</taxon>
    </lineage>
</organism>
<comment type="cofactor">
    <cofactor evidence="1">
        <name>NAD(+)</name>
        <dbReference type="ChEBI" id="CHEBI:57540"/>
    </cofactor>
</comment>
<dbReference type="Pfam" id="PF01370">
    <property type="entry name" value="Epimerase"/>
    <property type="match status" value="1"/>
</dbReference>
<reference evidence="6 7" key="1">
    <citation type="journal article" date="2016" name="Nat. Commun.">
        <title>Thousands of microbial genomes shed light on interconnected biogeochemical processes in an aquifer system.</title>
        <authorList>
            <person name="Anantharaman K."/>
            <person name="Brown C.T."/>
            <person name="Hug L.A."/>
            <person name="Sharon I."/>
            <person name="Castelle C.J."/>
            <person name="Probst A.J."/>
            <person name="Thomas B.C."/>
            <person name="Singh A."/>
            <person name="Wilkins M.J."/>
            <person name="Karaoz U."/>
            <person name="Brodie E.L."/>
            <person name="Williams K.H."/>
            <person name="Hubbard S.S."/>
            <person name="Banfield J.F."/>
        </authorList>
    </citation>
    <scope>NUCLEOTIDE SEQUENCE [LARGE SCALE GENOMIC DNA]</scope>
</reference>
<keyword evidence="4" id="KW-0456">Lyase</keyword>
<evidence type="ECO:0000256" key="1">
    <source>
        <dbReference type="ARBA" id="ARBA00001911"/>
    </source>
</evidence>
<evidence type="ECO:0000313" key="7">
    <source>
        <dbReference type="Proteomes" id="UP000177376"/>
    </source>
</evidence>